<keyword evidence="8" id="KW-1185">Reference proteome</keyword>
<dbReference type="InterPro" id="IPR001509">
    <property type="entry name" value="Epimerase_deHydtase"/>
</dbReference>
<dbReference type="PANTHER" id="PTHR43725">
    <property type="entry name" value="UDP-GLUCOSE 4-EPIMERASE"/>
    <property type="match status" value="1"/>
</dbReference>
<name>A0ABP8UQ46_9ACTN</name>
<accession>A0ABP8UQ46</accession>
<evidence type="ECO:0000259" key="6">
    <source>
        <dbReference type="Pfam" id="PF01370"/>
    </source>
</evidence>
<proteinExistence type="inferred from homology"/>
<dbReference type="InterPro" id="IPR036291">
    <property type="entry name" value="NAD(P)-bd_dom_sf"/>
</dbReference>
<dbReference type="SUPFAM" id="SSF51735">
    <property type="entry name" value="NAD(P)-binding Rossmann-fold domains"/>
    <property type="match status" value="1"/>
</dbReference>
<protein>
    <recommendedName>
        <fullName evidence="3">UDP-glucose 4-epimerase</fullName>
    </recommendedName>
    <alternativeName>
        <fullName evidence="5">Galactowaldenase</fullName>
    </alternativeName>
    <alternativeName>
        <fullName evidence="4">UDP-galactose 4-epimerase</fullName>
    </alternativeName>
</protein>
<organism evidence="7 8">
    <name type="scientific">Actinoallomurus vinaceus</name>
    <dbReference type="NCBI Taxonomy" id="1080074"/>
    <lineage>
        <taxon>Bacteria</taxon>
        <taxon>Bacillati</taxon>
        <taxon>Actinomycetota</taxon>
        <taxon>Actinomycetes</taxon>
        <taxon>Streptosporangiales</taxon>
        <taxon>Thermomonosporaceae</taxon>
        <taxon>Actinoallomurus</taxon>
    </lineage>
</organism>
<comment type="caution">
    <text evidence="7">The sequence shown here is derived from an EMBL/GenBank/DDBJ whole genome shotgun (WGS) entry which is preliminary data.</text>
</comment>
<evidence type="ECO:0000313" key="8">
    <source>
        <dbReference type="Proteomes" id="UP001501442"/>
    </source>
</evidence>
<dbReference type="RefSeq" id="WP_345440475.1">
    <property type="nucleotide sequence ID" value="NZ_BAABHK010000019.1"/>
</dbReference>
<evidence type="ECO:0000313" key="7">
    <source>
        <dbReference type="EMBL" id="GAA4637419.1"/>
    </source>
</evidence>
<dbReference type="Gene3D" id="3.40.50.720">
    <property type="entry name" value="NAD(P)-binding Rossmann-like Domain"/>
    <property type="match status" value="1"/>
</dbReference>
<sequence>MILITGGLGFIGSHTARALLDLGESCVLTRRRTARIPAFLSDEIGGRVVVEDLDVTDREAFLDLGKRHEITGIVHLAGAPIGALDPVDEFEVNLRGLLNTLRAASAWGVRRVCVASTIGVYVGVDDIPFREDAPLPMTASHPIPAFKKSAELLAASVAERSGLDLISLRIAAIWGPLGRPESVFLAAPRLVHAAVRGEAPDFSPPRRPAYAGDGGDHLYVKDCGRAIALLQTAERLNHRTYNVGSGRVTTNGEVVAAIRAVLPDAPTGLPAGRGQEAPAADPYLDVTRLRDDTGFRPAYGVERAVRDYAGWLRAGHER</sequence>
<comment type="pathway">
    <text evidence="1">Carbohydrate metabolism; galactose metabolism.</text>
</comment>
<evidence type="ECO:0000256" key="1">
    <source>
        <dbReference type="ARBA" id="ARBA00004947"/>
    </source>
</evidence>
<evidence type="ECO:0000256" key="3">
    <source>
        <dbReference type="ARBA" id="ARBA00018569"/>
    </source>
</evidence>
<reference evidence="8" key="1">
    <citation type="journal article" date="2019" name="Int. J. Syst. Evol. Microbiol.">
        <title>The Global Catalogue of Microorganisms (GCM) 10K type strain sequencing project: providing services to taxonomists for standard genome sequencing and annotation.</title>
        <authorList>
            <consortium name="The Broad Institute Genomics Platform"/>
            <consortium name="The Broad Institute Genome Sequencing Center for Infectious Disease"/>
            <person name="Wu L."/>
            <person name="Ma J."/>
        </authorList>
    </citation>
    <scope>NUCLEOTIDE SEQUENCE [LARGE SCALE GENOMIC DNA]</scope>
    <source>
        <strain evidence="8">JCM 17939</strain>
    </source>
</reference>
<gene>
    <name evidence="7" type="ORF">GCM10023196_091160</name>
</gene>
<dbReference type="Proteomes" id="UP001501442">
    <property type="component" value="Unassembled WGS sequence"/>
</dbReference>
<comment type="similarity">
    <text evidence="2">Belongs to the NAD(P)-dependent epimerase/dehydratase family.</text>
</comment>
<dbReference type="Pfam" id="PF01370">
    <property type="entry name" value="Epimerase"/>
    <property type="match status" value="1"/>
</dbReference>
<evidence type="ECO:0000256" key="2">
    <source>
        <dbReference type="ARBA" id="ARBA00007637"/>
    </source>
</evidence>
<evidence type="ECO:0000256" key="4">
    <source>
        <dbReference type="ARBA" id="ARBA00031367"/>
    </source>
</evidence>
<evidence type="ECO:0000256" key="5">
    <source>
        <dbReference type="ARBA" id="ARBA00033067"/>
    </source>
</evidence>
<dbReference type="EMBL" id="BAABHK010000019">
    <property type="protein sequence ID" value="GAA4637419.1"/>
    <property type="molecule type" value="Genomic_DNA"/>
</dbReference>
<feature type="domain" description="NAD-dependent epimerase/dehydratase" evidence="6">
    <location>
        <begin position="2"/>
        <end position="244"/>
    </location>
</feature>